<dbReference type="InterPro" id="IPR050814">
    <property type="entry name" value="Myo-inositol_Transporter"/>
</dbReference>
<proteinExistence type="inferred from homology"/>
<dbReference type="PROSITE" id="PS00216">
    <property type="entry name" value="SUGAR_TRANSPORT_1"/>
    <property type="match status" value="1"/>
</dbReference>
<organism evidence="10">
    <name type="scientific">Chrysotila carterae</name>
    <name type="common">Marine alga</name>
    <name type="synonym">Syracosphaera carterae</name>
    <dbReference type="NCBI Taxonomy" id="13221"/>
    <lineage>
        <taxon>Eukaryota</taxon>
        <taxon>Haptista</taxon>
        <taxon>Haptophyta</taxon>
        <taxon>Prymnesiophyceae</taxon>
        <taxon>Isochrysidales</taxon>
        <taxon>Isochrysidaceae</taxon>
        <taxon>Chrysotila</taxon>
    </lineage>
</organism>
<dbReference type="InterPro" id="IPR005829">
    <property type="entry name" value="Sugar_transporter_CS"/>
</dbReference>
<dbReference type="PROSITE" id="PS00217">
    <property type="entry name" value="SUGAR_TRANSPORT_2"/>
    <property type="match status" value="1"/>
</dbReference>
<name>A0A7S4BQ49_CHRCT</name>
<dbReference type="InterPro" id="IPR020846">
    <property type="entry name" value="MFS_dom"/>
</dbReference>
<dbReference type="PRINTS" id="PR00171">
    <property type="entry name" value="SUGRTRNSPORT"/>
</dbReference>
<feature type="transmembrane region" description="Helical" evidence="8">
    <location>
        <begin position="211"/>
        <end position="231"/>
    </location>
</feature>
<evidence type="ECO:0000256" key="3">
    <source>
        <dbReference type="ARBA" id="ARBA00022448"/>
    </source>
</evidence>
<reference evidence="10" key="1">
    <citation type="submission" date="2021-01" db="EMBL/GenBank/DDBJ databases">
        <authorList>
            <person name="Corre E."/>
            <person name="Pelletier E."/>
            <person name="Niang G."/>
            <person name="Scheremetjew M."/>
            <person name="Finn R."/>
            <person name="Kale V."/>
            <person name="Holt S."/>
            <person name="Cochrane G."/>
            <person name="Meng A."/>
            <person name="Brown T."/>
            <person name="Cohen L."/>
        </authorList>
    </citation>
    <scope>NUCLEOTIDE SEQUENCE</scope>
    <source>
        <strain evidence="10">CCMP645</strain>
    </source>
</reference>
<gene>
    <name evidence="10" type="ORF">PCAR00345_LOCUS25802</name>
</gene>
<dbReference type="PANTHER" id="PTHR48020">
    <property type="entry name" value="PROTON MYO-INOSITOL COTRANSPORTER"/>
    <property type="match status" value="1"/>
</dbReference>
<feature type="transmembrane region" description="Helical" evidence="8">
    <location>
        <begin position="272"/>
        <end position="291"/>
    </location>
</feature>
<feature type="transmembrane region" description="Helical" evidence="8">
    <location>
        <begin position="180"/>
        <end position="199"/>
    </location>
</feature>
<dbReference type="Gene3D" id="1.20.1250.20">
    <property type="entry name" value="MFS general substrate transporter like domains"/>
    <property type="match status" value="1"/>
</dbReference>
<comment type="similarity">
    <text evidence="2 7">Belongs to the major facilitator superfamily. Sugar transporter (TC 2.A.1.1) family.</text>
</comment>
<evidence type="ECO:0000256" key="8">
    <source>
        <dbReference type="SAM" id="Phobius"/>
    </source>
</evidence>
<sequence>MEPTIVQQLEPVGPVDRRRHEAVRDLARELRVEGTRQEINSIRSNPELNMDVNSRLGDGRTASDIAQPGGFRREFIEPHISNDPARTQYAQRPLVKHVHDRMHLYGGVQFLSHVAQDSFGDDEDEDGKPTKTKKCTLGMALTCALCMVSSMLSGYDQGVIAGAIGTMREDLHLNSFEEEVSIGILNIAAAIGGVITGPLADMIGRKKTIAIANALFLIGSVILTFATSFTYLMLGRIVMGLGVGASLVAPSIFTAEMVPASMRGMMVACNDLADNFGILLGYTVGIIFWGVENGWRIMFFIGIIPSVLILLFIWTVPESPRWLVYKGKSVMAKAALLRVGSTPETVEADLAKIERGQQHQAGADEGEASWMDVICPGDALTRSMIFAGMGVAFFSQASGTEAIVYYSPTVLEKAGLVGKQALLGTMGVGTCKIIFLAIGSSLFDRLGRQPLLIASGLGLGFAFLVEGFSQMINSASLAVVGLCLAMSSFSLGFSPLTYVVPTEVFPTRVRAKAMSLALFTTRLLAGVISLSFLSLQELLTPEGIWFVAAAIAGLSVVFVILYVPETKGRTLEEVEGVFRHRLQQSENRVYVKFDEFAAQTRRRVTNIQCTLV</sequence>
<feature type="transmembrane region" description="Helical" evidence="8">
    <location>
        <begin position="478"/>
        <end position="501"/>
    </location>
</feature>
<keyword evidence="6 8" id="KW-0472">Membrane</keyword>
<evidence type="ECO:0000256" key="4">
    <source>
        <dbReference type="ARBA" id="ARBA00022692"/>
    </source>
</evidence>
<keyword evidence="5 8" id="KW-1133">Transmembrane helix</keyword>
<feature type="transmembrane region" description="Helical" evidence="8">
    <location>
        <begin position="297"/>
        <end position="316"/>
    </location>
</feature>
<evidence type="ECO:0000256" key="6">
    <source>
        <dbReference type="ARBA" id="ARBA00023136"/>
    </source>
</evidence>
<feature type="transmembrane region" description="Helical" evidence="8">
    <location>
        <begin position="384"/>
        <end position="406"/>
    </location>
</feature>
<feature type="domain" description="Major facilitator superfamily (MFS) profile" evidence="9">
    <location>
        <begin position="142"/>
        <end position="567"/>
    </location>
</feature>
<feature type="transmembrane region" description="Helical" evidence="8">
    <location>
        <begin position="451"/>
        <end position="472"/>
    </location>
</feature>
<evidence type="ECO:0000313" key="10">
    <source>
        <dbReference type="EMBL" id="CAE0773190.1"/>
    </source>
</evidence>
<feature type="transmembrane region" description="Helical" evidence="8">
    <location>
        <begin position="421"/>
        <end position="439"/>
    </location>
</feature>
<evidence type="ECO:0000256" key="2">
    <source>
        <dbReference type="ARBA" id="ARBA00010992"/>
    </source>
</evidence>
<comment type="subcellular location">
    <subcellularLocation>
        <location evidence="1">Membrane</location>
        <topology evidence="1">Multi-pass membrane protein</topology>
    </subcellularLocation>
</comment>
<dbReference type="Pfam" id="PF00083">
    <property type="entry name" value="Sugar_tr"/>
    <property type="match status" value="1"/>
</dbReference>
<evidence type="ECO:0000256" key="1">
    <source>
        <dbReference type="ARBA" id="ARBA00004141"/>
    </source>
</evidence>
<feature type="transmembrane region" description="Helical" evidence="8">
    <location>
        <begin position="544"/>
        <end position="563"/>
    </location>
</feature>
<accession>A0A7S4BQ49</accession>
<dbReference type="EMBL" id="HBIZ01040411">
    <property type="protein sequence ID" value="CAE0773190.1"/>
    <property type="molecule type" value="Transcribed_RNA"/>
</dbReference>
<dbReference type="NCBIfam" id="TIGR00879">
    <property type="entry name" value="SP"/>
    <property type="match status" value="1"/>
</dbReference>
<feature type="transmembrane region" description="Helical" evidence="8">
    <location>
        <begin position="137"/>
        <end position="160"/>
    </location>
</feature>
<dbReference type="SUPFAM" id="SSF103473">
    <property type="entry name" value="MFS general substrate transporter"/>
    <property type="match status" value="1"/>
</dbReference>
<evidence type="ECO:0000259" key="9">
    <source>
        <dbReference type="PROSITE" id="PS50850"/>
    </source>
</evidence>
<protein>
    <recommendedName>
        <fullName evidence="9">Major facilitator superfamily (MFS) profile domain-containing protein</fullName>
    </recommendedName>
</protein>
<dbReference type="PANTHER" id="PTHR48020:SF49">
    <property type="entry name" value="SUGAR TRANSPORTER"/>
    <property type="match status" value="1"/>
</dbReference>
<keyword evidence="3 7" id="KW-0813">Transport</keyword>
<dbReference type="PROSITE" id="PS50850">
    <property type="entry name" value="MFS"/>
    <property type="match status" value="1"/>
</dbReference>
<dbReference type="GO" id="GO:0022857">
    <property type="term" value="F:transmembrane transporter activity"/>
    <property type="evidence" value="ECO:0007669"/>
    <property type="project" value="InterPro"/>
</dbReference>
<dbReference type="InterPro" id="IPR005828">
    <property type="entry name" value="MFS_sugar_transport-like"/>
</dbReference>
<feature type="transmembrane region" description="Helical" evidence="8">
    <location>
        <begin position="513"/>
        <end position="532"/>
    </location>
</feature>
<keyword evidence="4 8" id="KW-0812">Transmembrane</keyword>
<dbReference type="InterPro" id="IPR036259">
    <property type="entry name" value="MFS_trans_sf"/>
</dbReference>
<dbReference type="AlphaFoldDB" id="A0A7S4BQ49"/>
<dbReference type="InterPro" id="IPR003663">
    <property type="entry name" value="Sugar/inositol_transpt"/>
</dbReference>
<feature type="transmembrane region" description="Helical" evidence="8">
    <location>
        <begin position="237"/>
        <end position="260"/>
    </location>
</feature>
<evidence type="ECO:0000256" key="7">
    <source>
        <dbReference type="RuleBase" id="RU003346"/>
    </source>
</evidence>
<dbReference type="GO" id="GO:0016020">
    <property type="term" value="C:membrane"/>
    <property type="evidence" value="ECO:0007669"/>
    <property type="project" value="UniProtKB-SubCell"/>
</dbReference>
<evidence type="ECO:0000256" key="5">
    <source>
        <dbReference type="ARBA" id="ARBA00022989"/>
    </source>
</evidence>